<gene>
    <name evidence="3" type="ORF">NIES2119_26950</name>
</gene>
<feature type="transmembrane region" description="Helical" evidence="2">
    <location>
        <begin position="381"/>
        <end position="403"/>
    </location>
</feature>
<dbReference type="Proteomes" id="UP000185860">
    <property type="component" value="Unassembled WGS sequence"/>
</dbReference>
<dbReference type="STRING" id="454136.NIES2119_26950"/>
<feature type="transmembrane region" description="Helical" evidence="2">
    <location>
        <begin position="423"/>
        <end position="448"/>
    </location>
</feature>
<evidence type="ECO:0000313" key="4">
    <source>
        <dbReference type="Proteomes" id="UP000185860"/>
    </source>
</evidence>
<feature type="coiled-coil region" evidence="1">
    <location>
        <begin position="272"/>
        <end position="313"/>
    </location>
</feature>
<dbReference type="EMBL" id="MRCE01000042">
    <property type="protein sequence ID" value="OKH32148.1"/>
    <property type="molecule type" value="Genomic_DNA"/>
</dbReference>
<sequence length="460" mass="53954">MDKTFVQPLSIYYPHLFLFVYSLREIQEDIKPTPQQQSWENLRHRLNLDQKADYHPDIDYPFIIEDLEGVTGCYRRHTLGDTDSLLVSCATKDKENPQNYDYFHDFQKKLEAKGNIGKTWLILGYVNSATDLDKEKAAKQAYQSFRKDPTEPQLRPGNHFLGSSVFEVWDSPENWTNTPEKENVLICICPHKKIVERIETFQYELMLLFYYRHKIYWNYHSSINIKKTLIQQGIFPDNRQIDEIILNLPTSNSIEHNFDYLNQELHLNLHILAKYTIALEDLQVQLQSLRQNLQNYQNRLETIKQKATEETGLTKLKFLEEFGEFAAADYLWQMEQDYRLLAPQLQLREKYINSIRAFIELFQAEQNRQIANQNIKFQDRVIFLGTTIGTSTFIAAASAPFIIKDITSANLNQSPNIPAANNNWFICVSLATFFSLYLAIGLISGYAVHKWWRFCRSTTK</sequence>
<proteinExistence type="predicted"/>
<evidence type="ECO:0000313" key="3">
    <source>
        <dbReference type="EMBL" id="OKH32148.1"/>
    </source>
</evidence>
<comment type="caution">
    <text evidence="3">The sequence shown here is derived from an EMBL/GenBank/DDBJ whole genome shotgun (WGS) entry which is preliminary data.</text>
</comment>
<name>A0A1U7I742_9CYAN</name>
<evidence type="ECO:0000256" key="1">
    <source>
        <dbReference type="SAM" id="Coils"/>
    </source>
</evidence>
<accession>A0A1U7I742</accession>
<organism evidence="3 4">
    <name type="scientific">[Phormidium ambiguum] IAM M-71</name>
    <dbReference type="NCBI Taxonomy" id="454136"/>
    <lineage>
        <taxon>Bacteria</taxon>
        <taxon>Bacillati</taxon>
        <taxon>Cyanobacteriota</taxon>
        <taxon>Cyanophyceae</taxon>
        <taxon>Oscillatoriophycideae</taxon>
        <taxon>Aerosakkonematales</taxon>
        <taxon>Aerosakkonemataceae</taxon>
        <taxon>Floridanema</taxon>
    </lineage>
</organism>
<protein>
    <submittedName>
        <fullName evidence="3">Uncharacterized protein</fullName>
    </submittedName>
</protein>
<keyword evidence="2" id="KW-0472">Membrane</keyword>
<dbReference type="AlphaFoldDB" id="A0A1U7I742"/>
<keyword evidence="1" id="KW-0175">Coiled coil</keyword>
<keyword evidence="2" id="KW-0812">Transmembrane</keyword>
<keyword evidence="2" id="KW-1133">Transmembrane helix</keyword>
<reference evidence="3 4" key="1">
    <citation type="submission" date="2016-11" db="EMBL/GenBank/DDBJ databases">
        <title>Draft Genome Sequences of Nine Cyanobacterial Strains from Diverse Habitats.</title>
        <authorList>
            <person name="Zhu T."/>
            <person name="Hou S."/>
            <person name="Lu X."/>
            <person name="Hess W.R."/>
        </authorList>
    </citation>
    <scope>NUCLEOTIDE SEQUENCE [LARGE SCALE GENOMIC DNA]</scope>
    <source>
        <strain evidence="3 4">IAM M-71</strain>
    </source>
</reference>
<evidence type="ECO:0000256" key="2">
    <source>
        <dbReference type="SAM" id="Phobius"/>
    </source>
</evidence>